<keyword evidence="4 16" id="KW-0812">Transmembrane</keyword>
<dbReference type="Gene3D" id="1.10.238.10">
    <property type="entry name" value="EF-hand"/>
    <property type="match status" value="2"/>
</dbReference>
<dbReference type="GO" id="GO:0005525">
    <property type="term" value="F:GTP binding"/>
    <property type="evidence" value="ECO:0007669"/>
    <property type="project" value="UniProtKB-KW"/>
</dbReference>
<evidence type="ECO:0000256" key="2">
    <source>
        <dbReference type="ARBA" id="ARBA00004200"/>
    </source>
</evidence>
<evidence type="ECO:0000256" key="10">
    <source>
        <dbReference type="ARBA" id="ARBA00022837"/>
    </source>
</evidence>
<keyword evidence="11 16" id="KW-1133">Transmembrane helix</keyword>
<dbReference type="EC" id="3.6.5.-" evidence="15"/>
<dbReference type="InterPro" id="IPR001806">
    <property type="entry name" value="Small_GTPase"/>
</dbReference>
<dbReference type="SMART" id="SM00173">
    <property type="entry name" value="RAS"/>
    <property type="match status" value="1"/>
</dbReference>
<evidence type="ECO:0000256" key="12">
    <source>
        <dbReference type="ARBA" id="ARBA00023128"/>
    </source>
</evidence>
<keyword evidence="5" id="KW-0479">Metal-binding</keyword>
<dbReference type="Pfam" id="PF00071">
    <property type="entry name" value="Ras"/>
    <property type="match status" value="2"/>
</dbReference>
<dbReference type="SMART" id="SM00174">
    <property type="entry name" value="RHO"/>
    <property type="match status" value="1"/>
</dbReference>
<keyword evidence="14 15" id="KW-0472">Membrane</keyword>
<keyword evidence="6" id="KW-0677">Repeat</keyword>
<reference evidence="19 20" key="1">
    <citation type="journal article" date="2023" name="G3 (Bethesda)">
        <title>A high-quality reference genome for the fission yeast Schizosaccharomyces osmophilus.</title>
        <authorList>
            <person name="Jia G.S."/>
            <person name="Zhang W.C."/>
            <person name="Liang Y."/>
            <person name="Liu X.H."/>
            <person name="Rhind N."/>
            <person name="Pidoux A."/>
            <person name="Brysch-Herzberg M."/>
            <person name="Du L.L."/>
        </authorList>
    </citation>
    <scope>NUCLEOTIDE SEQUENCE [LARGE SCALE GENOMIC DNA]</scope>
    <source>
        <strain evidence="19 20">CBS 15793</strain>
    </source>
</reference>
<dbReference type="RefSeq" id="XP_056039762.1">
    <property type="nucleotide sequence ID" value="XM_056182924.1"/>
</dbReference>
<dbReference type="Pfam" id="PF08356">
    <property type="entry name" value="EF_assoc_2"/>
    <property type="match status" value="1"/>
</dbReference>
<dbReference type="AlphaFoldDB" id="A0AAE9WHK4"/>
<dbReference type="EMBL" id="CP115613">
    <property type="protein sequence ID" value="WBW75519.1"/>
    <property type="molecule type" value="Genomic_DNA"/>
</dbReference>
<dbReference type="PROSITE" id="PS50222">
    <property type="entry name" value="EF_HAND_2"/>
    <property type="match status" value="1"/>
</dbReference>
<dbReference type="GO" id="GO:0005509">
    <property type="term" value="F:calcium ion binding"/>
    <property type="evidence" value="ECO:0007669"/>
    <property type="project" value="InterPro"/>
</dbReference>
<feature type="transmembrane region" description="Helical" evidence="16">
    <location>
        <begin position="603"/>
        <end position="626"/>
    </location>
</feature>
<feature type="domain" description="Miro" evidence="18">
    <location>
        <begin position="419"/>
        <end position="583"/>
    </location>
</feature>
<evidence type="ECO:0000259" key="17">
    <source>
        <dbReference type="PROSITE" id="PS50222"/>
    </source>
</evidence>
<dbReference type="PANTHER" id="PTHR46819">
    <property type="entry name" value="EF-HAND CALCIUM-BINDING DOMAIN-CONTAINING PROTEIN 7"/>
    <property type="match status" value="1"/>
</dbReference>
<keyword evidence="13 15" id="KW-0342">GTP-binding</keyword>
<evidence type="ECO:0000256" key="7">
    <source>
        <dbReference type="ARBA" id="ARBA00022741"/>
    </source>
</evidence>
<dbReference type="FunFam" id="3.40.50.300:FF:000553">
    <property type="entry name" value="Mitochondrial Rho GTPase"/>
    <property type="match status" value="1"/>
</dbReference>
<proteinExistence type="inferred from homology"/>
<keyword evidence="20" id="KW-1185">Reference proteome</keyword>
<evidence type="ECO:0000256" key="6">
    <source>
        <dbReference type="ARBA" id="ARBA00022737"/>
    </source>
</evidence>
<dbReference type="CDD" id="cd01892">
    <property type="entry name" value="Miro2"/>
    <property type="match status" value="1"/>
</dbReference>
<dbReference type="SUPFAM" id="SSF52540">
    <property type="entry name" value="P-loop containing nucleoside triphosphate hydrolases"/>
    <property type="match status" value="2"/>
</dbReference>
<dbReference type="GO" id="GO:0007005">
    <property type="term" value="P:mitochondrion organization"/>
    <property type="evidence" value="ECO:0007669"/>
    <property type="project" value="InterPro"/>
</dbReference>
<dbReference type="InterPro" id="IPR011992">
    <property type="entry name" value="EF-hand-dom_pair"/>
</dbReference>
<accession>A0AAE9WHK4</accession>
<dbReference type="PROSITE" id="PS51423">
    <property type="entry name" value="MIRO"/>
    <property type="match status" value="2"/>
</dbReference>
<comment type="subcellular location">
    <subcellularLocation>
        <location evidence="2 15">Mitochondrion outer membrane</location>
        <topology evidence="2 15">Single-pass type IV membrane protein</topology>
    </subcellularLocation>
</comment>
<evidence type="ECO:0000256" key="4">
    <source>
        <dbReference type="ARBA" id="ARBA00022692"/>
    </source>
</evidence>
<name>A0AAE9WHK4_9SCHI</name>
<dbReference type="Proteomes" id="UP001212411">
    <property type="component" value="Chromosome 3"/>
</dbReference>
<feature type="domain" description="EF-hand" evidence="17">
    <location>
        <begin position="304"/>
        <end position="339"/>
    </location>
</feature>
<dbReference type="InterPro" id="IPR013567">
    <property type="entry name" value="EF_hand_assoc_2"/>
</dbReference>
<dbReference type="Gene3D" id="3.40.50.300">
    <property type="entry name" value="P-loop containing nucleotide triphosphate hydrolases"/>
    <property type="match status" value="2"/>
</dbReference>
<evidence type="ECO:0000256" key="13">
    <source>
        <dbReference type="ARBA" id="ARBA00023134"/>
    </source>
</evidence>
<evidence type="ECO:0000313" key="20">
    <source>
        <dbReference type="Proteomes" id="UP001212411"/>
    </source>
</evidence>
<dbReference type="KEGG" id="som:SOMG_04137"/>
<dbReference type="PRINTS" id="PR00449">
    <property type="entry name" value="RASTRNSFRMNG"/>
</dbReference>
<dbReference type="InterPro" id="IPR027417">
    <property type="entry name" value="P-loop_NTPase"/>
</dbReference>
<dbReference type="GO" id="GO:0003924">
    <property type="term" value="F:GTPase activity"/>
    <property type="evidence" value="ECO:0007669"/>
    <property type="project" value="InterPro"/>
</dbReference>
<dbReference type="GO" id="GO:0005741">
    <property type="term" value="C:mitochondrial outer membrane"/>
    <property type="evidence" value="ECO:0007669"/>
    <property type="project" value="UniProtKB-SubCell"/>
</dbReference>
<keyword evidence="9 15" id="KW-0378">Hydrolase</keyword>
<dbReference type="GeneID" id="80877613"/>
<dbReference type="InterPro" id="IPR021181">
    <property type="entry name" value="Miro"/>
</dbReference>
<evidence type="ECO:0000256" key="3">
    <source>
        <dbReference type="ARBA" id="ARBA00007981"/>
    </source>
</evidence>
<dbReference type="InterPro" id="IPR018247">
    <property type="entry name" value="EF_Hand_1_Ca_BS"/>
</dbReference>
<dbReference type="Pfam" id="PF08355">
    <property type="entry name" value="EF_assoc_1"/>
    <property type="match status" value="1"/>
</dbReference>
<gene>
    <name evidence="19" type="primary">gem1</name>
    <name evidence="19" type="ORF">SOMG_04137</name>
</gene>
<comment type="function">
    <text evidence="1 15">Mitochondrial GTPase involved in mitochondrial trafficking. Probably involved in control of anterograde transport of mitochondria and their subcellular distribution.</text>
</comment>
<evidence type="ECO:0000256" key="8">
    <source>
        <dbReference type="ARBA" id="ARBA00022787"/>
    </source>
</evidence>
<sequence length="634" mass="71476">MKEVRVVICGDQGVGKSSLISALIQEDNVTAIPKVFPIVSIPPDPKLNDDVSLVLVDTQSGSNERDYLASQLRKANVLCLVYSDNYSYERVSIFWLPYFRSLGINVPIVLCANKSEDLDNYQGLHSIEHEMVPLINEFKEIESCILCSALEKVNVNELFYICRSCVIYPIIPLWETKEKKLKNVAVDALSRIFFLSDKNNDDLLSTTELTHLSEKCFGKQLSEEEAEDIVNTVQEVFPNGVVDGQLNRAGFLVYNQIQIENGKQESTWGILRAFHYTDSLCLDDSYLSPKLEVAPGQSVELSPKGYRFLVDLFYRFDRDNDGALNDDELSELFRYTPGLPETWIHSKFPNSTVLNEHGFASYNGWIAQWSMITLFDYKTTLAYLAYLGFDSEGRGHVTDALKVTKKRSIQHRRVSKYDRNVFLCFVVGSAGCGKTSLLSSFINKSPHRVSDDLIPNTVVNSVEFQSRQRYLVLSEIGEKDLDILAKPKSLDACDVLCLLYDSSNPNSFSFIANLLGRYPALQKIPCVFAATKADLDRQQQRYPVQPDEFTKQLGLPSPTHISTSAIWNTSKDFFIQIAESAQFPASSIIQIPDENSNKINYQLVVALTAFGALLLSVGGSLAWKIVRHRNMFKR</sequence>
<comment type="similarity">
    <text evidence="3 15">Belongs to the mitochondrial Rho GTPase family.</text>
</comment>
<dbReference type="PANTHER" id="PTHR46819:SF1">
    <property type="entry name" value="EF-HAND CALCIUM-BINDING DOMAIN-CONTAINING PROTEIN 7"/>
    <property type="match status" value="1"/>
</dbReference>
<evidence type="ECO:0000256" key="1">
    <source>
        <dbReference type="ARBA" id="ARBA00003481"/>
    </source>
</evidence>
<evidence type="ECO:0000256" key="11">
    <source>
        <dbReference type="ARBA" id="ARBA00022989"/>
    </source>
</evidence>
<dbReference type="SMART" id="SM00175">
    <property type="entry name" value="RAB"/>
    <property type="match status" value="1"/>
</dbReference>
<dbReference type="PIRSF" id="PIRSF037488">
    <property type="entry name" value="Mt_Rho_GTPase"/>
    <property type="match status" value="1"/>
</dbReference>
<evidence type="ECO:0000256" key="9">
    <source>
        <dbReference type="ARBA" id="ARBA00022801"/>
    </source>
</evidence>
<dbReference type="SUPFAM" id="SSF47473">
    <property type="entry name" value="EF-hand"/>
    <property type="match status" value="1"/>
</dbReference>
<evidence type="ECO:0000256" key="5">
    <source>
        <dbReference type="ARBA" id="ARBA00022723"/>
    </source>
</evidence>
<keyword evidence="7 15" id="KW-0547">Nucleotide-binding</keyword>
<dbReference type="FunFam" id="1.10.238.10:FF:000011">
    <property type="entry name" value="Mitochondrial Rho GTPase"/>
    <property type="match status" value="1"/>
</dbReference>
<dbReference type="InterPro" id="IPR020860">
    <property type="entry name" value="MIRO_dom"/>
</dbReference>
<evidence type="ECO:0000259" key="18">
    <source>
        <dbReference type="PROSITE" id="PS51423"/>
    </source>
</evidence>
<evidence type="ECO:0000256" key="16">
    <source>
        <dbReference type="SAM" id="Phobius"/>
    </source>
</evidence>
<keyword evidence="8 15" id="KW-1000">Mitochondrion outer membrane</keyword>
<protein>
    <recommendedName>
        <fullName evidence="15">Mitochondrial Rho GTPase</fullName>
        <ecNumber evidence="15">3.6.5.-</ecNumber>
    </recommendedName>
</protein>
<dbReference type="InterPro" id="IPR002048">
    <property type="entry name" value="EF_hand_dom"/>
</dbReference>
<dbReference type="PROSITE" id="PS00018">
    <property type="entry name" value="EF_HAND_1"/>
    <property type="match status" value="2"/>
</dbReference>
<dbReference type="InterPro" id="IPR013566">
    <property type="entry name" value="EF_hand_assoc_1"/>
</dbReference>
<evidence type="ECO:0000256" key="14">
    <source>
        <dbReference type="ARBA" id="ARBA00023136"/>
    </source>
</evidence>
<evidence type="ECO:0000313" key="19">
    <source>
        <dbReference type="EMBL" id="WBW75519.1"/>
    </source>
</evidence>
<evidence type="ECO:0000256" key="15">
    <source>
        <dbReference type="PIRNR" id="PIRNR037488"/>
    </source>
</evidence>
<feature type="domain" description="Miro" evidence="18">
    <location>
        <begin position="1"/>
        <end position="168"/>
    </location>
</feature>
<keyword evidence="10 15" id="KW-0106">Calcium</keyword>
<keyword evidence="12 15" id="KW-0496">Mitochondrion</keyword>
<dbReference type="InterPro" id="IPR052266">
    <property type="entry name" value="Miro-EF-hand_domain"/>
</dbReference>
<organism evidence="19 20">
    <name type="scientific">Schizosaccharomyces osmophilus</name>
    <dbReference type="NCBI Taxonomy" id="2545709"/>
    <lineage>
        <taxon>Eukaryota</taxon>
        <taxon>Fungi</taxon>
        <taxon>Dikarya</taxon>
        <taxon>Ascomycota</taxon>
        <taxon>Taphrinomycotina</taxon>
        <taxon>Schizosaccharomycetes</taxon>
        <taxon>Schizosaccharomycetales</taxon>
        <taxon>Schizosaccharomycetaceae</taxon>
        <taxon>Schizosaccharomyces</taxon>
    </lineage>
</organism>